<accession>A0ABR0K766</accession>
<gene>
    <name evidence="3" type="ORF">LTR24_006148</name>
</gene>
<name>A0ABR0K766_9EURO</name>
<feature type="compositionally biased region" description="Polar residues" evidence="1">
    <location>
        <begin position="1"/>
        <end position="21"/>
    </location>
</feature>
<dbReference type="InterPro" id="IPR023214">
    <property type="entry name" value="HAD_sf"/>
</dbReference>
<feature type="compositionally biased region" description="Basic and acidic residues" evidence="1">
    <location>
        <begin position="126"/>
        <end position="142"/>
    </location>
</feature>
<feature type="compositionally biased region" description="Basic residues" evidence="1">
    <location>
        <begin position="73"/>
        <end position="82"/>
    </location>
</feature>
<feature type="compositionally biased region" description="Pro residues" evidence="1">
    <location>
        <begin position="41"/>
        <end position="55"/>
    </location>
</feature>
<dbReference type="NCBIfam" id="TIGR02251">
    <property type="entry name" value="HIF-SF_euk"/>
    <property type="match status" value="1"/>
</dbReference>
<proteinExistence type="predicted"/>
<protein>
    <recommendedName>
        <fullName evidence="2">FCP1 homology domain-containing protein</fullName>
    </recommendedName>
</protein>
<feature type="compositionally biased region" description="Basic and acidic residues" evidence="1">
    <location>
        <begin position="162"/>
        <end position="214"/>
    </location>
</feature>
<evidence type="ECO:0000313" key="3">
    <source>
        <dbReference type="EMBL" id="KAK5089506.1"/>
    </source>
</evidence>
<keyword evidence="4" id="KW-1185">Reference proteome</keyword>
<dbReference type="CDD" id="cd07521">
    <property type="entry name" value="HAD_FCP1-like"/>
    <property type="match status" value="1"/>
</dbReference>
<feature type="compositionally biased region" description="Polar residues" evidence="1">
    <location>
        <begin position="234"/>
        <end position="252"/>
    </location>
</feature>
<dbReference type="Gene3D" id="3.40.50.1000">
    <property type="entry name" value="HAD superfamily/HAD-like"/>
    <property type="match status" value="1"/>
</dbReference>
<feature type="region of interest" description="Disordered" evidence="1">
    <location>
        <begin position="1"/>
        <end position="109"/>
    </location>
</feature>
<dbReference type="SUPFAM" id="SSF56784">
    <property type="entry name" value="HAD-like"/>
    <property type="match status" value="1"/>
</dbReference>
<reference evidence="3 4" key="1">
    <citation type="submission" date="2023-08" db="EMBL/GenBank/DDBJ databases">
        <title>Black Yeasts Isolated from many extreme environments.</title>
        <authorList>
            <person name="Coleine C."/>
            <person name="Stajich J.E."/>
            <person name="Selbmann L."/>
        </authorList>
    </citation>
    <scope>NUCLEOTIDE SEQUENCE [LARGE SCALE GENOMIC DNA]</scope>
    <source>
        <strain evidence="3 4">CCFEE 5885</strain>
    </source>
</reference>
<dbReference type="PROSITE" id="PS50969">
    <property type="entry name" value="FCP1"/>
    <property type="match status" value="1"/>
</dbReference>
<dbReference type="PANTHER" id="PTHR12210">
    <property type="entry name" value="DULLARD PROTEIN PHOSPHATASE"/>
    <property type="match status" value="1"/>
</dbReference>
<feature type="compositionally biased region" description="Low complexity" evidence="1">
    <location>
        <begin position="61"/>
        <end position="72"/>
    </location>
</feature>
<comment type="caution">
    <text evidence="3">The sequence shown here is derived from an EMBL/GenBank/DDBJ whole genome shotgun (WGS) entry which is preliminary data.</text>
</comment>
<dbReference type="SMART" id="SM00577">
    <property type="entry name" value="CPDc"/>
    <property type="match status" value="1"/>
</dbReference>
<dbReference type="InterPro" id="IPR050365">
    <property type="entry name" value="TIM50"/>
</dbReference>
<dbReference type="InterPro" id="IPR011948">
    <property type="entry name" value="Dullard_phosphatase"/>
</dbReference>
<organism evidence="3 4">
    <name type="scientific">Lithohypha guttulata</name>
    <dbReference type="NCBI Taxonomy" id="1690604"/>
    <lineage>
        <taxon>Eukaryota</taxon>
        <taxon>Fungi</taxon>
        <taxon>Dikarya</taxon>
        <taxon>Ascomycota</taxon>
        <taxon>Pezizomycotina</taxon>
        <taxon>Eurotiomycetes</taxon>
        <taxon>Chaetothyriomycetidae</taxon>
        <taxon>Chaetothyriales</taxon>
        <taxon>Trichomeriaceae</taxon>
        <taxon>Lithohypha</taxon>
    </lineage>
</organism>
<feature type="region of interest" description="Disordered" evidence="1">
    <location>
        <begin position="126"/>
        <end position="292"/>
    </location>
</feature>
<feature type="domain" description="FCP1 homology" evidence="2">
    <location>
        <begin position="363"/>
        <end position="521"/>
    </location>
</feature>
<evidence type="ECO:0000313" key="4">
    <source>
        <dbReference type="Proteomes" id="UP001345013"/>
    </source>
</evidence>
<dbReference type="InterPro" id="IPR004274">
    <property type="entry name" value="FCP1_dom"/>
</dbReference>
<feature type="compositionally biased region" description="Low complexity" evidence="1">
    <location>
        <begin position="215"/>
        <end position="232"/>
    </location>
</feature>
<dbReference type="Proteomes" id="UP001345013">
    <property type="component" value="Unassembled WGS sequence"/>
</dbReference>
<dbReference type="Pfam" id="PF03031">
    <property type="entry name" value="NIF"/>
    <property type="match status" value="1"/>
</dbReference>
<sequence>MSSTATAQPATGSDITAATEKNTVDIPPRSTSQQPASSALQPPPNPENPNEPPSPRRGSKRSLLSRSRQGSRSSRRSARHAAKALEERENPPAVPQNDSARSERKQKSGGFLAFLNCCRADDDVDALKSEEPDAPAKQRKIEPTPQRTAIPDEPAEPAEPATSEKMKSQEQPYNEKRAEPATVEDEKPLPAEKSREDSRPKEKVNRNEISHEKPVPVLAPASVPSTSATEPAQPDTSAQAESSRQAETTVHNLITVPPSDAGQTAVTDQKPQLQFPPPPKDVQRESDVDMTDAPPVPPVEEQNVVDEPVQPHDVVPVALPPPPPLQKRIAQTQAPVSATDVPPVPDPEPESKQTWLLPSVQPHLKGRKCLILDLDETLVHSSFKILNQADFTIPVEIEGQYHNVYVIKRPGVDQFMKRVGELYEVVVFTASVSKYGDPLLDQLDIHHVVHHRLFRESCYNHQGNYVKDLSQVGRDLKETIIIDNSPTSYIFHPQHAVPISSWFSDAHDNELLDLIPVLEDLAGSQVQDVSLVLDVAL</sequence>
<dbReference type="EMBL" id="JAVRRG010000076">
    <property type="protein sequence ID" value="KAK5089506.1"/>
    <property type="molecule type" value="Genomic_DNA"/>
</dbReference>
<evidence type="ECO:0000259" key="2">
    <source>
        <dbReference type="PROSITE" id="PS50969"/>
    </source>
</evidence>
<evidence type="ECO:0000256" key="1">
    <source>
        <dbReference type="SAM" id="MobiDB-lite"/>
    </source>
</evidence>
<dbReference type="InterPro" id="IPR036412">
    <property type="entry name" value="HAD-like_sf"/>
</dbReference>